<dbReference type="EMBL" id="MGAU01000036">
    <property type="protein sequence ID" value="OGK54248.1"/>
    <property type="molecule type" value="Genomic_DNA"/>
</dbReference>
<evidence type="ECO:0000313" key="1">
    <source>
        <dbReference type="EMBL" id="OGK54248.1"/>
    </source>
</evidence>
<proteinExistence type="predicted"/>
<gene>
    <name evidence="1" type="ORF">A3B56_03480</name>
</gene>
<evidence type="ECO:0000313" key="2">
    <source>
        <dbReference type="Proteomes" id="UP000178486"/>
    </source>
</evidence>
<name>A0A1F7JF60_9BACT</name>
<sequence>MRIRTNELVKVLTVYDPDQGRTIPHRIKWQNTVHTIRTISYYHRERRGQSIFHIYHVNDGTCDFRILCDSESLSWKLEEVIDGID</sequence>
<accession>A0A1F7JF60</accession>
<dbReference type="AlphaFoldDB" id="A0A1F7JF60"/>
<comment type="caution">
    <text evidence="1">The sequence shown here is derived from an EMBL/GenBank/DDBJ whole genome shotgun (WGS) entry which is preliminary data.</text>
</comment>
<protein>
    <submittedName>
        <fullName evidence="1">Uncharacterized protein</fullName>
    </submittedName>
</protein>
<organism evidence="1 2">
    <name type="scientific">Candidatus Roizmanbacteria bacterium RIFCSPLOWO2_01_FULL_45_11</name>
    <dbReference type="NCBI Taxonomy" id="1802070"/>
    <lineage>
        <taxon>Bacteria</taxon>
        <taxon>Candidatus Roizmaniibacteriota</taxon>
    </lineage>
</organism>
<reference evidence="1 2" key="1">
    <citation type="journal article" date="2016" name="Nat. Commun.">
        <title>Thousands of microbial genomes shed light on interconnected biogeochemical processes in an aquifer system.</title>
        <authorList>
            <person name="Anantharaman K."/>
            <person name="Brown C.T."/>
            <person name="Hug L.A."/>
            <person name="Sharon I."/>
            <person name="Castelle C.J."/>
            <person name="Probst A.J."/>
            <person name="Thomas B.C."/>
            <person name="Singh A."/>
            <person name="Wilkins M.J."/>
            <person name="Karaoz U."/>
            <person name="Brodie E.L."/>
            <person name="Williams K.H."/>
            <person name="Hubbard S.S."/>
            <person name="Banfield J.F."/>
        </authorList>
    </citation>
    <scope>NUCLEOTIDE SEQUENCE [LARGE SCALE GENOMIC DNA]</scope>
</reference>
<dbReference type="Proteomes" id="UP000178486">
    <property type="component" value="Unassembled WGS sequence"/>
</dbReference>